<comment type="caution">
    <text evidence="1">The sequence shown here is derived from an EMBL/GenBank/DDBJ whole genome shotgun (WGS) entry which is preliminary data.</text>
</comment>
<proteinExistence type="predicted"/>
<dbReference type="HOGENOM" id="CLU_3047609_0_0_9"/>
<evidence type="ECO:0000313" key="2">
    <source>
        <dbReference type="Proteomes" id="UP000004828"/>
    </source>
</evidence>
<evidence type="ECO:0000313" key="1">
    <source>
        <dbReference type="EMBL" id="EEV02996.1"/>
    </source>
</evidence>
<sequence>MKQGKIIQEPEYLRNRCPFCYEKLGMKENWKRKIKKVCYCPNCHKKIDERFLVY</sequence>
<dbReference type="EMBL" id="ABYJ02000003">
    <property type="protein sequence ID" value="EEV02996.1"/>
    <property type="molecule type" value="Genomic_DNA"/>
</dbReference>
<dbReference type="AlphaFoldDB" id="C7G5B9"/>
<gene>
    <name evidence="1" type="ORF">ROSINTL182_05077</name>
</gene>
<dbReference type="Proteomes" id="UP000004828">
    <property type="component" value="Unassembled WGS sequence"/>
</dbReference>
<name>C7G5B9_9FIRM</name>
<protein>
    <submittedName>
        <fullName evidence="1">Uncharacterized protein</fullName>
    </submittedName>
</protein>
<organism evidence="1 2">
    <name type="scientific">Roseburia intestinalis L1-82</name>
    <dbReference type="NCBI Taxonomy" id="536231"/>
    <lineage>
        <taxon>Bacteria</taxon>
        <taxon>Bacillati</taxon>
        <taxon>Bacillota</taxon>
        <taxon>Clostridia</taxon>
        <taxon>Lachnospirales</taxon>
        <taxon>Lachnospiraceae</taxon>
        <taxon>Roseburia</taxon>
    </lineage>
</organism>
<accession>C7G5B9</accession>
<reference evidence="1 2" key="1">
    <citation type="submission" date="2009-08" db="EMBL/GenBank/DDBJ databases">
        <authorList>
            <person name="Weinstock G."/>
            <person name="Sodergren E."/>
            <person name="Clifton S."/>
            <person name="Fulton L."/>
            <person name="Fulton B."/>
            <person name="Courtney L."/>
            <person name="Fronick C."/>
            <person name="Harrison M."/>
            <person name="Strong C."/>
            <person name="Farmer C."/>
            <person name="Delahaunty K."/>
            <person name="Markovic C."/>
            <person name="Hall O."/>
            <person name="Minx P."/>
            <person name="Tomlinson C."/>
            <person name="Mitreva M."/>
            <person name="Nelson J."/>
            <person name="Hou S."/>
            <person name="Wollam A."/>
            <person name="Pepin K.H."/>
            <person name="Johnson M."/>
            <person name="Bhonagiri V."/>
            <person name="Nash W.E."/>
            <person name="Warren W."/>
            <person name="Chinwalla A."/>
            <person name="Mardis E.R."/>
            <person name="Wilson R.K."/>
        </authorList>
    </citation>
    <scope>NUCLEOTIDE SEQUENCE [LARGE SCALE GENOMIC DNA]</scope>
    <source>
        <strain evidence="1 2">L1-82</strain>
    </source>
</reference>